<feature type="transmembrane region" description="Helical" evidence="9">
    <location>
        <begin position="23"/>
        <end position="46"/>
    </location>
</feature>
<dbReference type="EMBL" id="JAUEPS010000001">
    <property type="protein sequence ID" value="KAK0470190.1"/>
    <property type="molecule type" value="Genomic_DNA"/>
</dbReference>
<dbReference type="SUPFAM" id="SSF103473">
    <property type="entry name" value="MFS general substrate transporter"/>
    <property type="match status" value="1"/>
</dbReference>
<dbReference type="InterPro" id="IPR036259">
    <property type="entry name" value="MFS_trans_sf"/>
</dbReference>
<evidence type="ECO:0000256" key="1">
    <source>
        <dbReference type="ARBA" id="ARBA00004141"/>
    </source>
</evidence>
<dbReference type="AlphaFoldDB" id="A0AA39U952"/>
<feature type="transmembrane region" description="Helical" evidence="9">
    <location>
        <begin position="79"/>
        <end position="100"/>
    </location>
</feature>
<keyword evidence="6 9" id="KW-0472">Membrane</keyword>
<comment type="catalytic activity">
    <reaction evidence="7">
        <text>myo-inositol(out) + H(+)(out) = myo-inositol(in) + H(+)(in)</text>
        <dbReference type="Rhea" id="RHEA:60364"/>
        <dbReference type="ChEBI" id="CHEBI:15378"/>
        <dbReference type="ChEBI" id="CHEBI:17268"/>
    </reaction>
</comment>
<dbReference type="InterPro" id="IPR005829">
    <property type="entry name" value="Sugar_transporter_CS"/>
</dbReference>
<evidence type="ECO:0000256" key="7">
    <source>
        <dbReference type="ARBA" id="ARBA00049119"/>
    </source>
</evidence>
<evidence type="ECO:0000256" key="2">
    <source>
        <dbReference type="ARBA" id="ARBA00010992"/>
    </source>
</evidence>
<feature type="transmembrane region" description="Helical" evidence="9">
    <location>
        <begin position="368"/>
        <end position="392"/>
    </location>
</feature>
<feature type="transmembrane region" description="Helical" evidence="9">
    <location>
        <begin position="269"/>
        <end position="290"/>
    </location>
</feature>
<dbReference type="GeneID" id="85350406"/>
<feature type="transmembrane region" description="Helical" evidence="9">
    <location>
        <begin position="233"/>
        <end position="254"/>
    </location>
</feature>
<name>A0AA39U952_ARMTA</name>
<dbReference type="PROSITE" id="PS50850">
    <property type="entry name" value="MFS"/>
    <property type="match status" value="1"/>
</dbReference>
<organism evidence="11 12">
    <name type="scientific">Armillaria tabescens</name>
    <name type="common">Ringless honey mushroom</name>
    <name type="synonym">Agaricus tabescens</name>
    <dbReference type="NCBI Taxonomy" id="1929756"/>
    <lineage>
        <taxon>Eukaryota</taxon>
        <taxon>Fungi</taxon>
        <taxon>Dikarya</taxon>
        <taxon>Basidiomycota</taxon>
        <taxon>Agaricomycotina</taxon>
        <taxon>Agaricomycetes</taxon>
        <taxon>Agaricomycetidae</taxon>
        <taxon>Agaricales</taxon>
        <taxon>Marasmiineae</taxon>
        <taxon>Physalacriaceae</taxon>
        <taxon>Desarmillaria</taxon>
    </lineage>
</organism>
<sequence>MVIIATSIIYQSFREYMGNPSDAALGAIVAAYVAGLAVGHIVQIFLGDFFGRRRYMQLMCIAAIIGTIFQTAAQSYTMFLVGRIVIGAATGGLSGTVAIYNSEISPPVSRGFIGGLTGFMFAFGSFLANWVGFACGYMPATSTFQWRLPTSLQIPLSIILFLGLQFFLPESPRWLISLGRQDEARVAFRQIQGNLSEVALLKEFNDMREQILFEKSTGTRTFLEAWSKYKKRILILLFVHIMTALSGINIVNYYQPMLYSQLGIKSETVLVLAGIYGTVGLMANLPSIYLLDRFGRVKLLKWGMVALCIDLIYCALMTRYFSGSDNNIGKGMAVLGIYMFTAIFHLGINSAIWLYSTEVLPVALRNKIVALGLVLQYTCSVAVTESGPIALANIGANFYYVFVATTFVSAVVISIYFPETKGKTLEEIAASFGDKVVYSDDAMGIRDCITEESK</sequence>
<dbReference type="Proteomes" id="UP001175211">
    <property type="component" value="Unassembled WGS sequence"/>
</dbReference>
<feature type="transmembrane region" description="Helical" evidence="9">
    <location>
        <begin position="55"/>
        <end position="73"/>
    </location>
</feature>
<dbReference type="GO" id="GO:0005351">
    <property type="term" value="F:carbohydrate:proton symporter activity"/>
    <property type="evidence" value="ECO:0007669"/>
    <property type="project" value="TreeGrafter"/>
</dbReference>
<evidence type="ECO:0000256" key="9">
    <source>
        <dbReference type="SAM" id="Phobius"/>
    </source>
</evidence>
<keyword evidence="12" id="KW-1185">Reference proteome</keyword>
<comment type="caution">
    <text evidence="11">The sequence shown here is derived from an EMBL/GenBank/DDBJ whole genome shotgun (WGS) entry which is preliminary data.</text>
</comment>
<dbReference type="InterPro" id="IPR020846">
    <property type="entry name" value="MFS_dom"/>
</dbReference>
<accession>A0AA39U952</accession>
<evidence type="ECO:0000256" key="3">
    <source>
        <dbReference type="ARBA" id="ARBA00022448"/>
    </source>
</evidence>
<comment type="similarity">
    <text evidence="2 8">Belongs to the major facilitator superfamily. Sugar transporter (TC 2.A.1.1) family.</text>
</comment>
<dbReference type="GO" id="GO:0016020">
    <property type="term" value="C:membrane"/>
    <property type="evidence" value="ECO:0007669"/>
    <property type="project" value="UniProtKB-SubCell"/>
</dbReference>
<keyword evidence="5 9" id="KW-1133">Transmembrane helix</keyword>
<evidence type="ECO:0000313" key="12">
    <source>
        <dbReference type="Proteomes" id="UP001175211"/>
    </source>
</evidence>
<dbReference type="PANTHER" id="PTHR48022:SF11">
    <property type="entry name" value="MONOSACCHARIDE TRANSPORTER (HXT8), PUTATIVE (AFU_ORTHOLOGUE AFUA_2G08120)-RELATED"/>
    <property type="match status" value="1"/>
</dbReference>
<reference evidence="11" key="1">
    <citation type="submission" date="2023-06" db="EMBL/GenBank/DDBJ databases">
        <authorList>
            <consortium name="Lawrence Berkeley National Laboratory"/>
            <person name="Ahrendt S."/>
            <person name="Sahu N."/>
            <person name="Indic B."/>
            <person name="Wong-Bajracharya J."/>
            <person name="Merenyi Z."/>
            <person name="Ke H.-M."/>
            <person name="Monk M."/>
            <person name="Kocsube S."/>
            <person name="Drula E."/>
            <person name="Lipzen A."/>
            <person name="Balint B."/>
            <person name="Henrissat B."/>
            <person name="Andreopoulos B."/>
            <person name="Martin F.M."/>
            <person name="Harder C.B."/>
            <person name="Rigling D."/>
            <person name="Ford K.L."/>
            <person name="Foster G.D."/>
            <person name="Pangilinan J."/>
            <person name="Papanicolaou A."/>
            <person name="Barry K."/>
            <person name="LaButti K."/>
            <person name="Viragh M."/>
            <person name="Koriabine M."/>
            <person name="Yan M."/>
            <person name="Riley R."/>
            <person name="Champramary S."/>
            <person name="Plett K.L."/>
            <person name="Tsai I.J."/>
            <person name="Slot J."/>
            <person name="Sipos G."/>
            <person name="Plett J."/>
            <person name="Nagy L.G."/>
            <person name="Grigoriev I.V."/>
        </authorList>
    </citation>
    <scope>NUCLEOTIDE SEQUENCE</scope>
    <source>
        <strain evidence="11">CCBAS 213</strain>
    </source>
</reference>
<dbReference type="InterPro" id="IPR005828">
    <property type="entry name" value="MFS_sugar_transport-like"/>
</dbReference>
<dbReference type="Pfam" id="PF00083">
    <property type="entry name" value="Sugar_tr"/>
    <property type="match status" value="1"/>
</dbReference>
<evidence type="ECO:0000256" key="8">
    <source>
        <dbReference type="RuleBase" id="RU003346"/>
    </source>
</evidence>
<keyword evidence="4 9" id="KW-0812">Transmembrane</keyword>
<feature type="transmembrane region" description="Helical" evidence="9">
    <location>
        <begin position="398"/>
        <end position="417"/>
    </location>
</feature>
<feature type="transmembrane region" description="Helical" evidence="9">
    <location>
        <begin position="333"/>
        <end position="356"/>
    </location>
</feature>
<comment type="subcellular location">
    <subcellularLocation>
        <location evidence="1">Membrane</location>
        <topology evidence="1">Multi-pass membrane protein</topology>
    </subcellularLocation>
</comment>
<dbReference type="PROSITE" id="PS00217">
    <property type="entry name" value="SUGAR_TRANSPORT_2"/>
    <property type="match status" value="1"/>
</dbReference>
<evidence type="ECO:0000259" key="10">
    <source>
        <dbReference type="PROSITE" id="PS50850"/>
    </source>
</evidence>
<protein>
    <submittedName>
        <fullName evidence="11">General substrate transporter</fullName>
    </submittedName>
</protein>
<evidence type="ECO:0000256" key="5">
    <source>
        <dbReference type="ARBA" id="ARBA00022989"/>
    </source>
</evidence>
<proteinExistence type="inferred from homology"/>
<feature type="transmembrane region" description="Helical" evidence="9">
    <location>
        <begin position="112"/>
        <end position="132"/>
    </location>
</feature>
<dbReference type="InterPro" id="IPR050360">
    <property type="entry name" value="MFS_Sugar_Transporters"/>
</dbReference>
<dbReference type="InterPro" id="IPR003663">
    <property type="entry name" value="Sugar/inositol_transpt"/>
</dbReference>
<evidence type="ECO:0000256" key="6">
    <source>
        <dbReference type="ARBA" id="ARBA00023136"/>
    </source>
</evidence>
<dbReference type="PANTHER" id="PTHR48022">
    <property type="entry name" value="PLASTIDIC GLUCOSE TRANSPORTER 4"/>
    <property type="match status" value="1"/>
</dbReference>
<dbReference type="PRINTS" id="PR00171">
    <property type="entry name" value="SUGRTRNSPORT"/>
</dbReference>
<evidence type="ECO:0000256" key="4">
    <source>
        <dbReference type="ARBA" id="ARBA00022692"/>
    </source>
</evidence>
<dbReference type="NCBIfam" id="TIGR00879">
    <property type="entry name" value="SP"/>
    <property type="match status" value="1"/>
</dbReference>
<feature type="domain" description="Major facilitator superfamily (MFS) profile" evidence="10">
    <location>
        <begin position="1"/>
        <end position="421"/>
    </location>
</feature>
<dbReference type="RefSeq" id="XP_060339983.1">
    <property type="nucleotide sequence ID" value="XM_060466858.1"/>
</dbReference>
<evidence type="ECO:0000313" key="11">
    <source>
        <dbReference type="EMBL" id="KAK0470190.1"/>
    </source>
</evidence>
<dbReference type="Gene3D" id="1.20.1250.20">
    <property type="entry name" value="MFS general substrate transporter like domains"/>
    <property type="match status" value="1"/>
</dbReference>
<feature type="transmembrane region" description="Helical" evidence="9">
    <location>
        <begin position="302"/>
        <end position="321"/>
    </location>
</feature>
<keyword evidence="3 8" id="KW-0813">Transport</keyword>
<gene>
    <name evidence="11" type="ORF">EV420DRAFT_1257887</name>
</gene>